<evidence type="ECO:0000313" key="3">
    <source>
        <dbReference type="Proteomes" id="UP000030746"/>
    </source>
</evidence>
<name>V4B9J9_LOTGI</name>
<reference evidence="2 3" key="1">
    <citation type="journal article" date="2013" name="Nature">
        <title>Insights into bilaterian evolution from three spiralian genomes.</title>
        <authorList>
            <person name="Simakov O."/>
            <person name="Marletaz F."/>
            <person name="Cho S.J."/>
            <person name="Edsinger-Gonzales E."/>
            <person name="Havlak P."/>
            <person name="Hellsten U."/>
            <person name="Kuo D.H."/>
            <person name="Larsson T."/>
            <person name="Lv J."/>
            <person name="Arendt D."/>
            <person name="Savage R."/>
            <person name="Osoegawa K."/>
            <person name="de Jong P."/>
            <person name="Grimwood J."/>
            <person name="Chapman J.A."/>
            <person name="Shapiro H."/>
            <person name="Aerts A."/>
            <person name="Otillar R.P."/>
            <person name="Terry A.Y."/>
            <person name="Boore J.L."/>
            <person name="Grigoriev I.V."/>
            <person name="Lindberg D.R."/>
            <person name="Seaver E.C."/>
            <person name="Weisblat D.A."/>
            <person name="Putnam N.H."/>
            <person name="Rokhsar D.S."/>
        </authorList>
    </citation>
    <scope>NUCLEOTIDE SEQUENCE [LARGE SCALE GENOMIC DNA]</scope>
</reference>
<feature type="compositionally biased region" description="Acidic residues" evidence="1">
    <location>
        <begin position="140"/>
        <end position="153"/>
    </location>
</feature>
<dbReference type="PANTHER" id="PTHR21411">
    <property type="entry name" value="APONTIC"/>
    <property type="match status" value="1"/>
</dbReference>
<evidence type="ECO:0000313" key="2">
    <source>
        <dbReference type="EMBL" id="ESO85624.1"/>
    </source>
</evidence>
<dbReference type="AlphaFoldDB" id="V4B9J9"/>
<feature type="region of interest" description="Disordered" evidence="1">
    <location>
        <begin position="116"/>
        <end position="153"/>
    </location>
</feature>
<dbReference type="PANTHER" id="PTHR21411:SF0">
    <property type="entry name" value="REGULATORY PROTEIN ZESTE"/>
    <property type="match status" value="1"/>
</dbReference>
<protein>
    <submittedName>
        <fullName evidence="2">Uncharacterized protein</fullName>
    </submittedName>
</protein>
<dbReference type="RefSeq" id="XP_009063865.1">
    <property type="nucleotide sequence ID" value="XM_009065617.1"/>
</dbReference>
<dbReference type="EMBL" id="KB203274">
    <property type="protein sequence ID" value="ESO85624.1"/>
    <property type="molecule type" value="Genomic_DNA"/>
</dbReference>
<keyword evidence="3" id="KW-1185">Reference proteome</keyword>
<dbReference type="KEGG" id="lgi:LOTGIDRAFT_155114"/>
<dbReference type="Proteomes" id="UP000030746">
    <property type="component" value="Unassembled WGS sequence"/>
</dbReference>
<dbReference type="GeneID" id="20236593"/>
<organism evidence="2 3">
    <name type="scientific">Lottia gigantea</name>
    <name type="common">Giant owl limpet</name>
    <dbReference type="NCBI Taxonomy" id="225164"/>
    <lineage>
        <taxon>Eukaryota</taxon>
        <taxon>Metazoa</taxon>
        <taxon>Spiralia</taxon>
        <taxon>Lophotrochozoa</taxon>
        <taxon>Mollusca</taxon>
        <taxon>Gastropoda</taxon>
        <taxon>Patellogastropoda</taxon>
        <taxon>Lottioidea</taxon>
        <taxon>Lottiidae</taxon>
        <taxon>Lottia</taxon>
    </lineage>
</organism>
<dbReference type="OrthoDB" id="6814603at2759"/>
<dbReference type="CTD" id="20236593"/>
<dbReference type="HOGENOM" id="CLU_1483633_0_0_1"/>
<evidence type="ECO:0000256" key="1">
    <source>
        <dbReference type="SAM" id="MobiDB-lite"/>
    </source>
</evidence>
<proteinExistence type="predicted"/>
<accession>V4B9J9</accession>
<sequence>MHIIFLPRTRQISHDVILATPPRRGRRNLMVRCVAFGCSNVLTKGCVVYGLIEIRRLKELWRRIEDSARKDIARFTRETNKTGGRQAPKELSDSTLLIKDLINNDFDDYSKETNIDVDHNSEEGDNTNIEVPVQEPTELSNDDNINDDDGEDDVDVILKPFPHPQFRSTPAIQTKRRFPCKR</sequence>
<gene>
    <name evidence="2" type="ORF">LOTGIDRAFT_155114</name>
</gene>